<keyword evidence="7" id="KW-0503">Monooxygenase</keyword>
<accession>A0A1H1MFF0</accession>
<sequence>MEHHDVIIIGAGLSGIGTACHLTRECPGHSYLILERREAIGGTWDLFRYPGIRSDSDMFSFGYAFRPWHALQTLADGPAIRQYIADTAREHEILPHIRFGQETQQADWDSTAQRWTVTTRDSRAQIRQVTCRFLISCTGYYDHKQGYLPDFPGVERFRGRCIHPQQWPEDLDYQGKRVVVIGSGATAVTLVPAMADAVAHITMLQRSPSYIMSVPAYDSLTGVLSKLLPKSWAYRLARRRNIAIQRWIYRAAKRWPEQTRKLLLRGVSKQLDDQSLMPHFTPSYMPWDQRLCAVPDGDLFNAINSGKASVVTDQIAEFTEHGIRLASGQELAADIVITATGLQLQVLGGTQLTLDGVPCKVNERMTYKGVLMEGVPNMAWIFGYTNAPWTLKADIAARYVCRLLNHLNATGLAEVRPRDRAGNALSESMMGALQSGYVQRADAVLPRQGAALPWRLLNAYEQDAPMLLDEPIEDAILEFTPYSPNRQAPYRGVSKAPA</sequence>
<dbReference type="FunFam" id="3.50.50.60:FF:000228">
    <property type="entry name" value="FAD-containing monooxygenase EthA"/>
    <property type="match status" value="1"/>
</dbReference>
<evidence type="ECO:0000256" key="7">
    <source>
        <dbReference type="ARBA" id="ARBA00023033"/>
    </source>
</evidence>
<dbReference type="RefSeq" id="WP_092283647.1">
    <property type="nucleotide sequence ID" value="NZ_LT629763.1"/>
</dbReference>
<comment type="cofactor">
    <cofactor evidence="1">
        <name>FAD</name>
        <dbReference type="ChEBI" id="CHEBI:57692"/>
    </cofactor>
</comment>
<dbReference type="Pfam" id="PF00743">
    <property type="entry name" value="FMO-like"/>
    <property type="match status" value="1"/>
</dbReference>
<reference evidence="9" key="1">
    <citation type="submission" date="2016-10" db="EMBL/GenBank/DDBJ databases">
        <authorList>
            <person name="Varghese N."/>
            <person name="Submissions S."/>
        </authorList>
    </citation>
    <scope>NUCLEOTIDE SEQUENCE [LARGE SCALE GENOMIC DNA]</scope>
    <source>
        <strain evidence="9">JCM 14963</strain>
    </source>
</reference>
<keyword evidence="4" id="KW-0274">FAD</keyword>
<dbReference type="PANTHER" id="PTHR43872:SF1">
    <property type="entry name" value="MONOOXYGENASE, PUTATIVE (AFU_ORTHOLOGUE AFUA_8G02570)-RELATED"/>
    <property type="match status" value="1"/>
</dbReference>
<dbReference type="PANTHER" id="PTHR43872">
    <property type="entry name" value="MONOOXYGENASE, PUTATIVE (AFU_ORTHOLOGUE AFUA_8G02570)-RELATED"/>
    <property type="match status" value="1"/>
</dbReference>
<dbReference type="SUPFAM" id="SSF51905">
    <property type="entry name" value="FAD/NAD(P)-binding domain"/>
    <property type="match status" value="1"/>
</dbReference>
<dbReference type="Pfam" id="PF13450">
    <property type="entry name" value="NAD_binding_8"/>
    <property type="match status" value="1"/>
</dbReference>
<evidence type="ECO:0000256" key="4">
    <source>
        <dbReference type="ARBA" id="ARBA00022827"/>
    </source>
</evidence>
<evidence type="ECO:0000256" key="2">
    <source>
        <dbReference type="ARBA" id="ARBA00010139"/>
    </source>
</evidence>
<dbReference type="STRING" id="472181.SAMN05216271_0563"/>
<evidence type="ECO:0000256" key="6">
    <source>
        <dbReference type="ARBA" id="ARBA00023002"/>
    </source>
</evidence>
<evidence type="ECO:0000313" key="8">
    <source>
        <dbReference type="EMBL" id="SDR85095.1"/>
    </source>
</evidence>
<gene>
    <name evidence="8" type="ORF">SAMN05216271_0563</name>
</gene>
<keyword evidence="5" id="KW-0521">NADP</keyword>
<dbReference type="InterPro" id="IPR036188">
    <property type="entry name" value="FAD/NAD-bd_sf"/>
</dbReference>
<dbReference type="OrthoDB" id="312624at2"/>
<comment type="similarity">
    <text evidence="2">Belongs to the FAD-binding monooxygenase family.</text>
</comment>
<dbReference type="InterPro" id="IPR051820">
    <property type="entry name" value="FAD-binding_MO"/>
</dbReference>
<keyword evidence="3" id="KW-0285">Flavoprotein</keyword>
<keyword evidence="6" id="KW-0560">Oxidoreductase</keyword>
<evidence type="ECO:0000256" key="3">
    <source>
        <dbReference type="ARBA" id="ARBA00022630"/>
    </source>
</evidence>
<dbReference type="GO" id="GO:0004499">
    <property type="term" value="F:N,N-dimethylaniline monooxygenase activity"/>
    <property type="evidence" value="ECO:0007669"/>
    <property type="project" value="InterPro"/>
</dbReference>
<dbReference type="InterPro" id="IPR020946">
    <property type="entry name" value="Flavin_mOase-like"/>
</dbReference>
<dbReference type="Gene3D" id="3.50.50.60">
    <property type="entry name" value="FAD/NAD(P)-binding domain"/>
    <property type="match status" value="3"/>
</dbReference>
<dbReference type="Proteomes" id="UP000243413">
    <property type="component" value="Chromosome I"/>
</dbReference>
<dbReference type="PRINTS" id="PR00469">
    <property type="entry name" value="PNDRDTASEII"/>
</dbReference>
<evidence type="ECO:0000256" key="5">
    <source>
        <dbReference type="ARBA" id="ARBA00022857"/>
    </source>
</evidence>
<dbReference type="GO" id="GO:0050660">
    <property type="term" value="F:flavin adenine dinucleotide binding"/>
    <property type="evidence" value="ECO:0007669"/>
    <property type="project" value="InterPro"/>
</dbReference>
<dbReference type="EMBL" id="LT629763">
    <property type="protein sequence ID" value="SDR85095.1"/>
    <property type="molecule type" value="Genomic_DNA"/>
</dbReference>
<dbReference type="AlphaFoldDB" id="A0A1H1MFF0"/>
<name>A0A1H1MFF0_9GAMM</name>
<dbReference type="GO" id="GO:0050661">
    <property type="term" value="F:NADP binding"/>
    <property type="evidence" value="ECO:0007669"/>
    <property type="project" value="InterPro"/>
</dbReference>
<evidence type="ECO:0000313" key="9">
    <source>
        <dbReference type="Proteomes" id="UP000243413"/>
    </source>
</evidence>
<proteinExistence type="inferred from homology"/>
<evidence type="ECO:0000256" key="1">
    <source>
        <dbReference type="ARBA" id="ARBA00001974"/>
    </source>
</evidence>
<protein>
    <submittedName>
        <fullName evidence="8">Predicted flavoprotein CzcO associated with the cation diffusion facilitator CzcD</fullName>
    </submittedName>
</protein>
<organism evidence="8 9">
    <name type="scientific">Halopseudomonas sabulinigri</name>
    <dbReference type="NCBI Taxonomy" id="472181"/>
    <lineage>
        <taxon>Bacteria</taxon>
        <taxon>Pseudomonadati</taxon>
        <taxon>Pseudomonadota</taxon>
        <taxon>Gammaproteobacteria</taxon>
        <taxon>Pseudomonadales</taxon>
        <taxon>Pseudomonadaceae</taxon>
        <taxon>Halopseudomonas</taxon>
    </lineage>
</organism>